<evidence type="ECO:0000313" key="1">
    <source>
        <dbReference type="EMBL" id="DAF57842.1"/>
    </source>
</evidence>
<name>A0A8S5T4Z3_9CAUD</name>
<organism evidence="1">
    <name type="scientific">Siphoviridae sp. ctg8V11</name>
    <dbReference type="NCBI Taxonomy" id="2827910"/>
    <lineage>
        <taxon>Viruses</taxon>
        <taxon>Duplodnaviria</taxon>
        <taxon>Heunggongvirae</taxon>
        <taxon>Uroviricota</taxon>
        <taxon>Caudoviricetes</taxon>
    </lineage>
</organism>
<sequence>MVAKVNKVCYYVLARNRIALTQDFLLWVWGFVYFRNSQCYYSVNKRNCQL</sequence>
<accession>A0A8S5T4Z3</accession>
<protein>
    <submittedName>
        <fullName evidence="1">Uncharacterized protein</fullName>
    </submittedName>
</protein>
<reference evidence="1" key="1">
    <citation type="journal article" date="2021" name="Proc. Natl. Acad. Sci. U.S.A.">
        <title>A Catalog of Tens of Thousands of Viruses from Human Metagenomes Reveals Hidden Associations with Chronic Diseases.</title>
        <authorList>
            <person name="Tisza M.J."/>
            <person name="Buck C.B."/>
        </authorList>
    </citation>
    <scope>NUCLEOTIDE SEQUENCE</scope>
    <source>
        <strain evidence="1">Ctg8V11</strain>
    </source>
</reference>
<dbReference type="EMBL" id="BK032740">
    <property type="protein sequence ID" value="DAF57842.1"/>
    <property type="molecule type" value="Genomic_DNA"/>
</dbReference>
<proteinExistence type="predicted"/>